<reference evidence="3 4" key="1">
    <citation type="journal article" date="2021" name="Sci. Rep.">
        <title>The genome of the diatom Chaetoceros tenuissimus carries an ancient integrated fragment of an extant virus.</title>
        <authorList>
            <person name="Hongo Y."/>
            <person name="Kimura K."/>
            <person name="Takaki Y."/>
            <person name="Yoshida Y."/>
            <person name="Baba S."/>
            <person name="Kobayashi G."/>
            <person name="Nagasaki K."/>
            <person name="Hano T."/>
            <person name="Tomaru Y."/>
        </authorList>
    </citation>
    <scope>NUCLEOTIDE SEQUENCE [LARGE SCALE GENOMIC DNA]</scope>
    <source>
        <strain evidence="3 4">NIES-3715</strain>
    </source>
</reference>
<sequence length="122" mass="13641">MEEVDSTFRRSNKSLTSGDIDVAILNLQTEDNIETPLPEDEEEQEEVSSLEYSQDESFQSRRLSLELTDPLEMTCDKLTPRSSTTSIWTTSCCEYKPNKVVLGIGICLLCFGILIGALAPLF</sequence>
<evidence type="ECO:0000313" key="4">
    <source>
        <dbReference type="Proteomes" id="UP001054902"/>
    </source>
</evidence>
<evidence type="ECO:0000256" key="1">
    <source>
        <dbReference type="SAM" id="MobiDB-lite"/>
    </source>
</evidence>
<feature type="compositionally biased region" description="Acidic residues" evidence="1">
    <location>
        <begin position="31"/>
        <end position="48"/>
    </location>
</feature>
<proteinExistence type="predicted"/>
<accession>A0AAD3HF79</accession>
<keyword evidence="2" id="KW-0812">Transmembrane</keyword>
<dbReference type="AlphaFoldDB" id="A0AAD3HF79"/>
<evidence type="ECO:0000256" key="2">
    <source>
        <dbReference type="SAM" id="Phobius"/>
    </source>
</evidence>
<comment type="caution">
    <text evidence="3">The sequence shown here is derived from an EMBL/GenBank/DDBJ whole genome shotgun (WGS) entry which is preliminary data.</text>
</comment>
<keyword evidence="4" id="KW-1185">Reference proteome</keyword>
<feature type="transmembrane region" description="Helical" evidence="2">
    <location>
        <begin position="100"/>
        <end position="121"/>
    </location>
</feature>
<keyword evidence="2" id="KW-1133">Transmembrane helix</keyword>
<organism evidence="3 4">
    <name type="scientific">Chaetoceros tenuissimus</name>
    <dbReference type="NCBI Taxonomy" id="426638"/>
    <lineage>
        <taxon>Eukaryota</taxon>
        <taxon>Sar</taxon>
        <taxon>Stramenopiles</taxon>
        <taxon>Ochrophyta</taxon>
        <taxon>Bacillariophyta</taxon>
        <taxon>Coscinodiscophyceae</taxon>
        <taxon>Chaetocerotophycidae</taxon>
        <taxon>Chaetocerotales</taxon>
        <taxon>Chaetocerotaceae</taxon>
        <taxon>Chaetoceros</taxon>
    </lineage>
</organism>
<protein>
    <submittedName>
        <fullName evidence="3">Uncharacterized protein</fullName>
    </submittedName>
</protein>
<dbReference type="Proteomes" id="UP001054902">
    <property type="component" value="Unassembled WGS sequence"/>
</dbReference>
<keyword evidence="2" id="KW-0472">Membrane</keyword>
<feature type="region of interest" description="Disordered" evidence="1">
    <location>
        <begin position="31"/>
        <end position="56"/>
    </location>
</feature>
<gene>
    <name evidence="3" type="ORF">CTEN210_18188</name>
</gene>
<evidence type="ECO:0000313" key="3">
    <source>
        <dbReference type="EMBL" id="GFH61712.1"/>
    </source>
</evidence>
<dbReference type="EMBL" id="BLLK01000075">
    <property type="protein sequence ID" value="GFH61712.1"/>
    <property type="molecule type" value="Genomic_DNA"/>
</dbReference>
<name>A0AAD3HF79_9STRA</name>